<dbReference type="EMBL" id="HBHX01028566">
    <property type="protein sequence ID" value="CAE0115276.1"/>
    <property type="molecule type" value="Transcribed_RNA"/>
</dbReference>
<sequence length="298" mass="31638">MLQDDLACVIQHLRGSGRATAIALWGRSMGAACSVMHASRDPSLAGIILDSPFASLEQVAIELVANAPAQVGTPAIPSFLVKTALWKIASTVKSRAHFDLYKLRPVDAAKTCFVPALFAAGTEDVLVRPHHSKMIFDAFAGDKNVVTFDGDHNDMRPDFFMDSACIFLKNTLLLHDGLDVPLDGYGRPLSIRHAFMHSQRSAVVRPPRALDDEFQEQLTLIQAEEAMLREAIMASMAIATPSTVPHGLPTPPASTAGQPPLSHPSPSRLPQQAVSGGVTAALGIDGALAGSTRGPANP</sequence>
<evidence type="ECO:0000313" key="3">
    <source>
        <dbReference type="EMBL" id="CAE0115276.1"/>
    </source>
</evidence>
<accession>A0A7S3AWJ2</accession>
<dbReference type="InterPro" id="IPR029058">
    <property type="entry name" value="AB_hydrolase_fold"/>
</dbReference>
<protein>
    <recommendedName>
        <fullName evidence="2">Serine aminopeptidase S33 domain-containing protein</fullName>
    </recommendedName>
</protein>
<proteinExistence type="predicted"/>
<organism evidence="3">
    <name type="scientific">Haptolina ericina</name>
    <dbReference type="NCBI Taxonomy" id="156174"/>
    <lineage>
        <taxon>Eukaryota</taxon>
        <taxon>Haptista</taxon>
        <taxon>Haptophyta</taxon>
        <taxon>Prymnesiophyceae</taxon>
        <taxon>Prymnesiales</taxon>
        <taxon>Prymnesiaceae</taxon>
        <taxon>Haptolina</taxon>
    </lineage>
</organism>
<feature type="region of interest" description="Disordered" evidence="1">
    <location>
        <begin position="243"/>
        <end position="274"/>
    </location>
</feature>
<feature type="domain" description="Serine aminopeptidase S33" evidence="2">
    <location>
        <begin position="2"/>
        <end position="83"/>
    </location>
</feature>
<dbReference type="AlphaFoldDB" id="A0A7S3AWJ2"/>
<dbReference type="SUPFAM" id="SSF53474">
    <property type="entry name" value="alpha/beta-Hydrolases"/>
    <property type="match status" value="1"/>
</dbReference>
<dbReference type="InterPro" id="IPR052920">
    <property type="entry name" value="DNA-binding_regulatory"/>
</dbReference>
<dbReference type="InterPro" id="IPR022742">
    <property type="entry name" value="Hydrolase_4"/>
</dbReference>
<reference evidence="3" key="1">
    <citation type="submission" date="2021-01" db="EMBL/GenBank/DDBJ databases">
        <authorList>
            <person name="Corre E."/>
            <person name="Pelletier E."/>
            <person name="Niang G."/>
            <person name="Scheremetjew M."/>
            <person name="Finn R."/>
            <person name="Kale V."/>
            <person name="Holt S."/>
            <person name="Cochrane G."/>
            <person name="Meng A."/>
            <person name="Brown T."/>
            <person name="Cohen L."/>
        </authorList>
    </citation>
    <scope>NUCLEOTIDE SEQUENCE</scope>
    <source>
        <strain evidence="3">CCMP281</strain>
    </source>
</reference>
<feature type="compositionally biased region" description="Low complexity" evidence="1">
    <location>
        <begin position="258"/>
        <end position="272"/>
    </location>
</feature>
<name>A0A7S3AWJ2_9EUKA</name>
<dbReference type="PANTHER" id="PTHR43358:SF4">
    <property type="entry name" value="ALPHA_BETA HYDROLASE FOLD-1 DOMAIN-CONTAINING PROTEIN"/>
    <property type="match status" value="1"/>
</dbReference>
<gene>
    <name evidence="3" type="ORF">HERI1096_LOCUS15961</name>
</gene>
<dbReference type="Pfam" id="PF12146">
    <property type="entry name" value="Hydrolase_4"/>
    <property type="match status" value="1"/>
</dbReference>
<evidence type="ECO:0000259" key="2">
    <source>
        <dbReference type="Pfam" id="PF12146"/>
    </source>
</evidence>
<dbReference type="PANTHER" id="PTHR43358">
    <property type="entry name" value="ALPHA/BETA-HYDROLASE"/>
    <property type="match status" value="1"/>
</dbReference>
<dbReference type="Gene3D" id="3.40.50.1820">
    <property type="entry name" value="alpha/beta hydrolase"/>
    <property type="match status" value="1"/>
</dbReference>
<evidence type="ECO:0000256" key="1">
    <source>
        <dbReference type="SAM" id="MobiDB-lite"/>
    </source>
</evidence>